<keyword evidence="1" id="KW-1133">Transmembrane helix</keyword>
<feature type="transmembrane region" description="Helical" evidence="1">
    <location>
        <begin position="93"/>
        <end position="117"/>
    </location>
</feature>
<evidence type="ECO:0000313" key="2">
    <source>
        <dbReference type="EMBL" id="GAA1964529.1"/>
    </source>
</evidence>
<evidence type="ECO:0008006" key="4">
    <source>
        <dbReference type="Google" id="ProtNLM"/>
    </source>
</evidence>
<feature type="transmembrane region" description="Helical" evidence="1">
    <location>
        <begin position="12"/>
        <end position="31"/>
    </location>
</feature>
<feature type="transmembrane region" description="Helical" evidence="1">
    <location>
        <begin position="172"/>
        <end position="193"/>
    </location>
</feature>
<dbReference type="NCBIfam" id="NF041646">
    <property type="entry name" value="VC0807_fam"/>
    <property type="match status" value="1"/>
</dbReference>
<comment type="caution">
    <text evidence="2">The sequence shown here is derived from an EMBL/GenBank/DDBJ whole genome shotgun (WGS) entry which is preliminary data.</text>
</comment>
<accession>A0ABN2R6N2</accession>
<protein>
    <recommendedName>
        <fullName evidence="4">Intracellular septation protein A</fullName>
    </recommendedName>
</protein>
<dbReference type="RefSeq" id="WP_344420740.1">
    <property type="nucleotide sequence ID" value="NZ_BAAANN010000015.1"/>
</dbReference>
<keyword evidence="3" id="KW-1185">Reference proteome</keyword>
<organism evidence="2 3">
    <name type="scientific">Amycolatopsis minnesotensis</name>
    <dbReference type="NCBI Taxonomy" id="337894"/>
    <lineage>
        <taxon>Bacteria</taxon>
        <taxon>Bacillati</taxon>
        <taxon>Actinomycetota</taxon>
        <taxon>Actinomycetes</taxon>
        <taxon>Pseudonocardiales</taxon>
        <taxon>Pseudonocardiaceae</taxon>
        <taxon>Amycolatopsis</taxon>
    </lineage>
</organism>
<proteinExistence type="predicted"/>
<evidence type="ECO:0000256" key="1">
    <source>
        <dbReference type="SAM" id="Phobius"/>
    </source>
</evidence>
<reference evidence="2 3" key="1">
    <citation type="journal article" date="2019" name="Int. J. Syst. Evol. Microbiol.">
        <title>The Global Catalogue of Microorganisms (GCM) 10K type strain sequencing project: providing services to taxonomists for standard genome sequencing and annotation.</title>
        <authorList>
            <consortium name="The Broad Institute Genomics Platform"/>
            <consortium name="The Broad Institute Genome Sequencing Center for Infectious Disease"/>
            <person name="Wu L."/>
            <person name="Ma J."/>
        </authorList>
    </citation>
    <scope>NUCLEOTIDE SEQUENCE [LARGE SCALE GENOMIC DNA]</scope>
    <source>
        <strain evidence="2 3">JCM 14545</strain>
    </source>
</reference>
<keyword evidence="1" id="KW-0812">Transmembrane</keyword>
<gene>
    <name evidence="2" type="ORF">GCM10009754_40470</name>
</gene>
<feature type="transmembrane region" description="Helical" evidence="1">
    <location>
        <begin position="37"/>
        <end position="55"/>
    </location>
</feature>
<sequence>MTAGNTRRGAIIGIALDVLPPTVAYFALRAFGVRTELALVGATAVAGLRLAYVAVRTRRFDVFAAFLMAVYGLSFLTALVSGDDRFLLLRESVTTGVLAAGFLLSCVVGKPLVFLAARRASGDAEAPGWDHRWATEPGVRRTFTVLTFTWGWGLLAEATVRIPLVYLLPPDVMVGVSSALQVVAVAALVAWSVRYVKRRKRNGAPVG</sequence>
<feature type="transmembrane region" description="Helical" evidence="1">
    <location>
        <begin position="62"/>
        <end position="81"/>
    </location>
</feature>
<evidence type="ECO:0000313" key="3">
    <source>
        <dbReference type="Proteomes" id="UP001501116"/>
    </source>
</evidence>
<name>A0ABN2R6N2_9PSEU</name>
<feature type="transmembrane region" description="Helical" evidence="1">
    <location>
        <begin position="138"/>
        <end position="160"/>
    </location>
</feature>
<dbReference type="Proteomes" id="UP001501116">
    <property type="component" value="Unassembled WGS sequence"/>
</dbReference>
<keyword evidence="1" id="KW-0472">Membrane</keyword>
<dbReference type="EMBL" id="BAAANN010000015">
    <property type="protein sequence ID" value="GAA1964529.1"/>
    <property type="molecule type" value="Genomic_DNA"/>
</dbReference>